<evidence type="ECO:0000313" key="2">
    <source>
        <dbReference type="Proteomes" id="UP000069850"/>
    </source>
</evidence>
<dbReference type="KEGG" id="mema:MMAB1_1746"/>
<reference evidence="1 2" key="1">
    <citation type="submission" date="2016-01" db="EMBL/GenBank/DDBJ databases">
        <authorList>
            <person name="Manzoor S."/>
        </authorList>
    </citation>
    <scope>NUCLEOTIDE SEQUENCE [LARGE SCALE GENOMIC DNA]</scope>
    <source>
        <strain evidence="1">Methanoculleus sp MAB1</strain>
    </source>
</reference>
<gene>
    <name evidence="1" type="ORF">MMAB1_1746</name>
</gene>
<sequence>MVYAPDNRHQKERSRESIRMGLTPFEKRALEASIKKNRKALELLSQH</sequence>
<dbReference type="RefSeq" id="WP_014867265.1">
    <property type="nucleotide sequence ID" value="NZ_JBMHJL010000016.1"/>
</dbReference>
<accession>A0A0X3BM25</accession>
<organism evidence="1 2">
    <name type="scientific">Methanoculleus bourgensis</name>
    <dbReference type="NCBI Taxonomy" id="83986"/>
    <lineage>
        <taxon>Archaea</taxon>
        <taxon>Methanobacteriati</taxon>
        <taxon>Methanobacteriota</taxon>
        <taxon>Stenosarchaea group</taxon>
        <taxon>Methanomicrobia</taxon>
        <taxon>Methanomicrobiales</taxon>
        <taxon>Methanomicrobiaceae</taxon>
        <taxon>Methanoculleus</taxon>
    </lineage>
</organism>
<evidence type="ECO:0000313" key="1">
    <source>
        <dbReference type="EMBL" id="CVK32959.1"/>
    </source>
</evidence>
<name>A0A0X3BM25_9EURY</name>
<dbReference type="GeneID" id="42854554"/>
<dbReference type="AlphaFoldDB" id="A0A0X3BM25"/>
<protein>
    <submittedName>
        <fullName evidence="1">Uncharacterized protein</fullName>
    </submittedName>
</protein>
<proteinExistence type="predicted"/>
<dbReference type="Proteomes" id="UP000069850">
    <property type="component" value="Chromosome 1"/>
</dbReference>
<dbReference type="EMBL" id="LT158599">
    <property type="protein sequence ID" value="CVK32959.1"/>
    <property type="molecule type" value="Genomic_DNA"/>
</dbReference>